<proteinExistence type="inferred from homology"/>
<dbReference type="SUPFAM" id="SSF53474">
    <property type="entry name" value="alpha/beta-Hydrolases"/>
    <property type="match status" value="1"/>
</dbReference>
<reference evidence="4 5" key="1">
    <citation type="submission" date="2016-01" db="EMBL/GenBank/DDBJ databases">
        <title>Whole genome sequence and analysis of Micromonospora rosaria DSM 803, which can produce antibacterial substance rosamicin.</title>
        <authorList>
            <person name="Yang H."/>
            <person name="He X."/>
            <person name="Zhu D."/>
        </authorList>
    </citation>
    <scope>NUCLEOTIDE SEQUENCE [LARGE SCALE GENOMIC DNA]</scope>
    <source>
        <strain evidence="4 5">DSM 803</strain>
    </source>
</reference>
<dbReference type="InterPro" id="IPR012223">
    <property type="entry name" value="TEII"/>
</dbReference>
<dbReference type="Pfam" id="PF00975">
    <property type="entry name" value="Thioesterase"/>
    <property type="match status" value="1"/>
</dbReference>
<accession>A0A136PQM1</accession>
<dbReference type="InterPro" id="IPR029058">
    <property type="entry name" value="AB_hydrolase_fold"/>
</dbReference>
<protein>
    <submittedName>
        <fullName evidence="4">Thioesterase</fullName>
    </submittedName>
</protein>
<evidence type="ECO:0000256" key="1">
    <source>
        <dbReference type="ARBA" id="ARBA00007169"/>
    </source>
</evidence>
<feature type="region of interest" description="Disordered" evidence="2">
    <location>
        <begin position="1"/>
        <end position="25"/>
    </location>
</feature>
<dbReference type="InterPro" id="IPR001031">
    <property type="entry name" value="Thioesterase"/>
</dbReference>
<dbReference type="OrthoDB" id="8480037at2"/>
<dbReference type="PANTHER" id="PTHR11487">
    <property type="entry name" value="THIOESTERASE"/>
    <property type="match status" value="1"/>
</dbReference>
<feature type="compositionally biased region" description="Low complexity" evidence="2">
    <location>
        <begin position="14"/>
        <end position="25"/>
    </location>
</feature>
<dbReference type="GO" id="GO:0008610">
    <property type="term" value="P:lipid biosynthetic process"/>
    <property type="evidence" value="ECO:0007669"/>
    <property type="project" value="TreeGrafter"/>
</dbReference>
<organism evidence="4 5">
    <name type="scientific">Micromonospora rosaria</name>
    <dbReference type="NCBI Taxonomy" id="47874"/>
    <lineage>
        <taxon>Bacteria</taxon>
        <taxon>Bacillati</taxon>
        <taxon>Actinomycetota</taxon>
        <taxon>Actinomycetes</taxon>
        <taxon>Micromonosporales</taxon>
        <taxon>Micromonosporaceae</taxon>
        <taxon>Micromonospora</taxon>
    </lineage>
</organism>
<dbReference type="EMBL" id="LRQV01000060">
    <property type="protein sequence ID" value="KXK60742.1"/>
    <property type="molecule type" value="Genomic_DNA"/>
</dbReference>
<evidence type="ECO:0000313" key="5">
    <source>
        <dbReference type="Proteomes" id="UP000070620"/>
    </source>
</evidence>
<dbReference type="PANTHER" id="PTHR11487:SF0">
    <property type="entry name" value="S-ACYL FATTY ACID SYNTHASE THIOESTERASE, MEDIUM CHAIN"/>
    <property type="match status" value="1"/>
</dbReference>
<feature type="domain" description="Thioesterase" evidence="3">
    <location>
        <begin position="41"/>
        <end position="260"/>
    </location>
</feature>
<dbReference type="Gene3D" id="3.40.50.1820">
    <property type="entry name" value="alpha/beta hydrolase"/>
    <property type="match status" value="1"/>
</dbReference>
<keyword evidence="5" id="KW-1185">Reference proteome</keyword>
<dbReference type="Proteomes" id="UP000070620">
    <property type="component" value="Unassembled WGS sequence"/>
</dbReference>
<comment type="similarity">
    <text evidence="1">Belongs to the thioesterase family.</text>
</comment>
<gene>
    <name evidence="4" type="ORF">AWW66_17190</name>
</gene>
<evidence type="ECO:0000313" key="4">
    <source>
        <dbReference type="EMBL" id="KXK60742.1"/>
    </source>
</evidence>
<name>A0A136PQM1_9ACTN</name>
<sequence length="274" mass="28853">MERTVDPARQYDSTDGPGTPAPAPDDVVWVLPGDGAHRTSLLVLPHAGGNAHAYAPWRALLPTGVRLLIGQYPGRGARFSEPLPERMADLVDPIVASLPADTDDLVVLGHSMGSLVAYEVARALTTAGRAPRALIASACRAPFLPNPSPVHPETLDDDALVTAIQTRGGTDDGILDEPELRELLLPSIRADFAIDDAYRHAGAEPLTCPVTVIGGDADPVVPAEALASWTQVTRADLVTRILPGGHFYFQSQLDAFLSIVTGVLDGGLVRSDAA</sequence>
<evidence type="ECO:0000259" key="3">
    <source>
        <dbReference type="Pfam" id="PF00975"/>
    </source>
</evidence>
<comment type="caution">
    <text evidence="4">The sequence shown here is derived from an EMBL/GenBank/DDBJ whole genome shotgun (WGS) entry which is preliminary data.</text>
</comment>
<dbReference type="AlphaFoldDB" id="A0A136PQM1"/>
<evidence type="ECO:0000256" key="2">
    <source>
        <dbReference type="SAM" id="MobiDB-lite"/>
    </source>
</evidence>